<sequence>MQVTSPVLRERTIKRRKFLRELERFWLKRAALLYRMAHSKSEHSMNCQRAASSTATRDASLQIKEGIRNLAAHFEHFAALKENKTALVGSGRLKDTLGH</sequence>
<dbReference type="Proteomes" id="UP000009192">
    <property type="component" value="Unassembled WGS sequence"/>
</dbReference>
<dbReference type="InParanoid" id="A0A0Q9XI25"/>
<dbReference type="EMBL" id="CH933808">
    <property type="protein sequence ID" value="KRG03895.1"/>
    <property type="molecule type" value="Genomic_DNA"/>
</dbReference>
<organism evidence="1 2">
    <name type="scientific">Drosophila mojavensis</name>
    <name type="common">Fruit fly</name>
    <dbReference type="NCBI Taxonomy" id="7230"/>
    <lineage>
        <taxon>Eukaryota</taxon>
        <taxon>Metazoa</taxon>
        <taxon>Ecdysozoa</taxon>
        <taxon>Arthropoda</taxon>
        <taxon>Hexapoda</taxon>
        <taxon>Insecta</taxon>
        <taxon>Pterygota</taxon>
        <taxon>Neoptera</taxon>
        <taxon>Endopterygota</taxon>
        <taxon>Diptera</taxon>
        <taxon>Brachycera</taxon>
        <taxon>Muscomorpha</taxon>
        <taxon>Ephydroidea</taxon>
        <taxon>Drosophilidae</taxon>
        <taxon>Drosophila</taxon>
    </lineage>
</organism>
<protein>
    <submittedName>
        <fullName evidence="1">Uncharacterized protein</fullName>
    </submittedName>
</protein>
<name>A0A0Q9XI25_DROMO</name>
<dbReference type="KEGG" id="dmo:Dmoj_GI26472"/>
<accession>A0A0Q9XI25</accession>
<evidence type="ECO:0000313" key="2">
    <source>
        <dbReference type="Proteomes" id="UP000009192"/>
    </source>
</evidence>
<proteinExistence type="predicted"/>
<gene>
    <name evidence="1" type="primary">Dmoj\GI26472</name>
    <name evidence="1" type="ORF">Dmoj_GI26472</name>
</gene>
<evidence type="ECO:0000313" key="1">
    <source>
        <dbReference type="EMBL" id="KRG03895.1"/>
    </source>
</evidence>
<dbReference type="AlphaFoldDB" id="A0A0Q9XI25"/>
<keyword evidence="2" id="KW-1185">Reference proteome</keyword>
<reference evidence="1 2" key="1">
    <citation type="journal article" date="2007" name="Nature">
        <title>Evolution of genes and genomes on the Drosophila phylogeny.</title>
        <authorList>
            <consortium name="Drosophila 12 Genomes Consortium"/>
            <person name="Clark A.G."/>
            <person name="Eisen M.B."/>
            <person name="Smith D.R."/>
            <person name="Bergman C.M."/>
            <person name="Oliver B."/>
            <person name="Markow T.A."/>
            <person name="Kaufman T.C."/>
            <person name="Kellis M."/>
            <person name="Gelbart W."/>
            <person name="Iyer V.N."/>
            <person name="Pollard D.A."/>
            <person name="Sackton T.B."/>
            <person name="Larracuente A.M."/>
            <person name="Singh N.D."/>
            <person name="Abad J.P."/>
            <person name="Abt D.N."/>
            <person name="Adryan B."/>
            <person name="Aguade M."/>
            <person name="Akashi H."/>
            <person name="Anderson W.W."/>
            <person name="Aquadro C.F."/>
            <person name="Ardell D.H."/>
            <person name="Arguello R."/>
            <person name="Artieri C.G."/>
            <person name="Barbash D.A."/>
            <person name="Barker D."/>
            <person name="Barsanti P."/>
            <person name="Batterham P."/>
            <person name="Batzoglou S."/>
            <person name="Begun D."/>
            <person name="Bhutkar A."/>
            <person name="Blanco E."/>
            <person name="Bosak S.A."/>
            <person name="Bradley R.K."/>
            <person name="Brand A.D."/>
            <person name="Brent M.R."/>
            <person name="Brooks A.N."/>
            <person name="Brown R.H."/>
            <person name="Butlin R.K."/>
            <person name="Caggese C."/>
            <person name="Calvi B.R."/>
            <person name="Bernardo de Carvalho A."/>
            <person name="Caspi A."/>
            <person name="Castrezana S."/>
            <person name="Celniker S.E."/>
            <person name="Chang J.L."/>
            <person name="Chapple C."/>
            <person name="Chatterji S."/>
            <person name="Chinwalla A."/>
            <person name="Civetta A."/>
            <person name="Clifton S.W."/>
            <person name="Comeron J.M."/>
            <person name="Costello J.C."/>
            <person name="Coyne J.A."/>
            <person name="Daub J."/>
            <person name="David R.G."/>
            <person name="Delcher A.L."/>
            <person name="Delehaunty K."/>
            <person name="Do C.B."/>
            <person name="Ebling H."/>
            <person name="Edwards K."/>
            <person name="Eickbush T."/>
            <person name="Evans J.D."/>
            <person name="Filipski A."/>
            <person name="Findeiss S."/>
            <person name="Freyhult E."/>
            <person name="Fulton L."/>
            <person name="Fulton R."/>
            <person name="Garcia A.C."/>
            <person name="Gardiner A."/>
            <person name="Garfield D.A."/>
            <person name="Garvin B.E."/>
            <person name="Gibson G."/>
            <person name="Gilbert D."/>
            <person name="Gnerre S."/>
            <person name="Godfrey J."/>
            <person name="Good R."/>
            <person name="Gotea V."/>
            <person name="Gravely B."/>
            <person name="Greenberg A.J."/>
            <person name="Griffiths-Jones S."/>
            <person name="Gross S."/>
            <person name="Guigo R."/>
            <person name="Gustafson E.A."/>
            <person name="Haerty W."/>
            <person name="Hahn M.W."/>
            <person name="Halligan D.L."/>
            <person name="Halpern A.L."/>
            <person name="Halter G.M."/>
            <person name="Han M.V."/>
            <person name="Heger A."/>
            <person name="Hillier L."/>
            <person name="Hinrichs A.S."/>
            <person name="Holmes I."/>
            <person name="Hoskins R.A."/>
            <person name="Hubisz M.J."/>
            <person name="Hultmark D."/>
            <person name="Huntley M.A."/>
            <person name="Jaffe D.B."/>
            <person name="Jagadeeshan S."/>
            <person name="Jeck W.R."/>
            <person name="Johnson J."/>
            <person name="Jones C.D."/>
            <person name="Jordan W.C."/>
            <person name="Karpen G.H."/>
            <person name="Kataoka E."/>
            <person name="Keightley P.D."/>
            <person name="Kheradpour P."/>
            <person name="Kirkness E.F."/>
            <person name="Koerich L.B."/>
            <person name="Kristiansen K."/>
            <person name="Kudrna D."/>
            <person name="Kulathinal R.J."/>
            <person name="Kumar S."/>
            <person name="Kwok R."/>
            <person name="Lander E."/>
            <person name="Langley C.H."/>
            <person name="Lapoint R."/>
            <person name="Lazzaro B.P."/>
            <person name="Lee S.J."/>
            <person name="Levesque L."/>
            <person name="Li R."/>
            <person name="Lin C.F."/>
            <person name="Lin M.F."/>
            <person name="Lindblad-Toh K."/>
            <person name="Llopart A."/>
            <person name="Long M."/>
            <person name="Low L."/>
            <person name="Lozovsky E."/>
            <person name="Lu J."/>
            <person name="Luo M."/>
            <person name="Machado C.A."/>
            <person name="Makalowski W."/>
            <person name="Marzo M."/>
            <person name="Matsuda M."/>
            <person name="Matzkin L."/>
            <person name="McAllister B."/>
            <person name="McBride C.S."/>
            <person name="McKernan B."/>
            <person name="McKernan K."/>
            <person name="Mendez-Lago M."/>
            <person name="Minx P."/>
            <person name="Mollenhauer M.U."/>
            <person name="Montooth K."/>
            <person name="Mount S.M."/>
            <person name="Mu X."/>
            <person name="Myers E."/>
            <person name="Negre B."/>
            <person name="Newfeld S."/>
            <person name="Nielsen R."/>
            <person name="Noor M.A."/>
            <person name="O'Grady P."/>
            <person name="Pachter L."/>
            <person name="Papaceit M."/>
            <person name="Parisi M.J."/>
            <person name="Parisi M."/>
            <person name="Parts L."/>
            <person name="Pedersen J.S."/>
            <person name="Pesole G."/>
            <person name="Phillippy A.M."/>
            <person name="Ponting C.P."/>
            <person name="Pop M."/>
            <person name="Porcelli D."/>
            <person name="Powell J.R."/>
            <person name="Prohaska S."/>
            <person name="Pruitt K."/>
            <person name="Puig M."/>
            <person name="Quesneville H."/>
            <person name="Ram K.R."/>
            <person name="Rand D."/>
            <person name="Rasmussen M.D."/>
            <person name="Reed L.K."/>
            <person name="Reenan R."/>
            <person name="Reily A."/>
            <person name="Remington K.A."/>
            <person name="Rieger T.T."/>
            <person name="Ritchie M.G."/>
            <person name="Robin C."/>
            <person name="Rogers Y.H."/>
            <person name="Rohde C."/>
            <person name="Rozas J."/>
            <person name="Rubenfield M.J."/>
            <person name="Ruiz A."/>
            <person name="Russo S."/>
            <person name="Salzberg S.L."/>
            <person name="Sanchez-Gracia A."/>
            <person name="Saranga D.J."/>
            <person name="Sato H."/>
            <person name="Schaeffer S.W."/>
            <person name="Schatz M.C."/>
            <person name="Schlenke T."/>
            <person name="Schwartz R."/>
            <person name="Segarra C."/>
            <person name="Singh R.S."/>
            <person name="Sirot L."/>
            <person name="Sirota M."/>
            <person name="Sisneros N.B."/>
            <person name="Smith C.D."/>
            <person name="Smith T.F."/>
            <person name="Spieth J."/>
            <person name="Stage D.E."/>
            <person name="Stark A."/>
            <person name="Stephan W."/>
            <person name="Strausberg R.L."/>
            <person name="Strempel S."/>
            <person name="Sturgill D."/>
            <person name="Sutton G."/>
            <person name="Sutton G.G."/>
            <person name="Tao W."/>
            <person name="Teichmann S."/>
            <person name="Tobari Y.N."/>
            <person name="Tomimura Y."/>
            <person name="Tsolas J.M."/>
            <person name="Valente V.L."/>
            <person name="Venter E."/>
            <person name="Venter J.C."/>
            <person name="Vicario S."/>
            <person name="Vieira F.G."/>
            <person name="Vilella A.J."/>
            <person name="Villasante A."/>
            <person name="Walenz B."/>
            <person name="Wang J."/>
            <person name="Wasserman M."/>
            <person name="Watts T."/>
            <person name="Wilson D."/>
            <person name="Wilson R.K."/>
            <person name="Wing R.A."/>
            <person name="Wolfner M.F."/>
            <person name="Wong A."/>
            <person name="Wong G.K."/>
            <person name="Wu C.I."/>
            <person name="Wu G."/>
            <person name="Yamamoto D."/>
            <person name="Yang H.P."/>
            <person name="Yang S.P."/>
            <person name="Yorke J.A."/>
            <person name="Yoshida K."/>
            <person name="Zdobnov E."/>
            <person name="Zhang P."/>
            <person name="Zhang Y."/>
            <person name="Zimin A.V."/>
            <person name="Baldwin J."/>
            <person name="Abdouelleil A."/>
            <person name="Abdulkadir J."/>
            <person name="Abebe A."/>
            <person name="Abera B."/>
            <person name="Abreu J."/>
            <person name="Acer S.C."/>
            <person name="Aftuck L."/>
            <person name="Alexander A."/>
            <person name="An P."/>
            <person name="Anderson E."/>
            <person name="Anderson S."/>
            <person name="Arachi H."/>
            <person name="Azer M."/>
            <person name="Bachantsang P."/>
            <person name="Barry A."/>
            <person name="Bayul T."/>
            <person name="Berlin A."/>
            <person name="Bessette D."/>
            <person name="Bloom T."/>
            <person name="Blye J."/>
            <person name="Boguslavskiy L."/>
            <person name="Bonnet C."/>
            <person name="Boukhgalter B."/>
            <person name="Bourzgui I."/>
            <person name="Brown A."/>
            <person name="Cahill P."/>
            <person name="Channer S."/>
            <person name="Cheshatsang Y."/>
            <person name="Chuda L."/>
            <person name="Citroen M."/>
            <person name="Collymore A."/>
            <person name="Cooke P."/>
            <person name="Costello M."/>
            <person name="D'Aco K."/>
            <person name="Daza R."/>
            <person name="De Haan G."/>
            <person name="DeGray S."/>
            <person name="DeMaso C."/>
            <person name="Dhargay N."/>
            <person name="Dooley K."/>
            <person name="Dooley E."/>
            <person name="Doricent M."/>
            <person name="Dorje P."/>
            <person name="Dorjee K."/>
            <person name="Dupes A."/>
            <person name="Elong R."/>
            <person name="Falk J."/>
            <person name="Farina A."/>
            <person name="Faro S."/>
            <person name="Ferguson D."/>
            <person name="Fisher S."/>
            <person name="Foley C.D."/>
            <person name="Franke A."/>
            <person name="Friedrich D."/>
            <person name="Gadbois L."/>
            <person name="Gearin G."/>
            <person name="Gearin C.R."/>
            <person name="Giannoukos G."/>
            <person name="Goode T."/>
            <person name="Graham J."/>
            <person name="Grandbois E."/>
            <person name="Grewal S."/>
            <person name="Gyaltsen K."/>
            <person name="Hafez N."/>
            <person name="Hagos B."/>
            <person name="Hall J."/>
            <person name="Henson C."/>
            <person name="Hollinger A."/>
            <person name="Honan T."/>
            <person name="Huard M.D."/>
            <person name="Hughes L."/>
            <person name="Hurhula B."/>
            <person name="Husby M.E."/>
            <person name="Kamat A."/>
            <person name="Kanga B."/>
            <person name="Kashin S."/>
            <person name="Khazanovich D."/>
            <person name="Kisner P."/>
            <person name="Lance K."/>
            <person name="Lara M."/>
            <person name="Lee W."/>
            <person name="Lennon N."/>
            <person name="Letendre F."/>
            <person name="LeVine R."/>
            <person name="Lipovsky A."/>
            <person name="Liu X."/>
            <person name="Liu J."/>
            <person name="Liu S."/>
            <person name="Lokyitsang T."/>
            <person name="Lokyitsang Y."/>
            <person name="Lubonja R."/>
            <person name="Lui A."/>
            <person name="MacDonald P."/>
            <person name="Magnisalis V."/>
            <person name="Maru K."/>
            <person name="Matthews C."/>
            <person name="McCusker W."/>
            <person name="McDonough S."/>
            <person name="Mehta T."/>
            <person name="Meldrim J."/>
            <person name="Meneus L."/>
            <person name="Mihai O."/>
            <person name="Mihalev A."/>
            <person name="Mihova T."/>
            <person name="Mittelman R."/>
            <person name="Mlenga V."/>
            <person name="Montmayeur A."/>
            <person name="Mulrain L."/>
            <person name="Navidi A."/>
            <person name="Naylor J."/>
            <person name="Negash T."/>
            <person name="Nguyen T."/>
            <person name="Nguyen N."/>
            <person name="Nicol R."/>
            <person name="Norbu C."/>
            <person name="Norbu N."/>
            <person name="Novod N."/>
            <person name="O'Neill B."/>
            <person name="Osman S."/>
            <person name="Markiewicz E."/>
            <person name="Oyono O.L."/>
            <person name="Patti C."/>
            <person name="Phunkhang P."/>
            <person name="Pierre F."/>
            <person name="Priest M."/>
            <person name="Raghuraman S."/>
            <person name="Rege F."/>
            <person name="Reyes R."/>
            <person name="Rise C."/>
            <person name="Rogov P."/>
            <person name="Ross K."/>
            <person name="Ryan E."/>
            <person name="Settipalli S."/>
            <person name="Shea T."/>
            <person name="Sherpa N."/>
            <person name="Shi L."/>
            <person name="Shih D."/>
            <person name="Sparrow T."/>
            <person name="Spaulding J."/>
            <person name="Stalker J."/>
            <person name="Stange-Thomann N."/>
            <person name="Stavropoulos S."/>
            <person name="Stone C."/>
            <person name="Strader C."/>
            <person name="Tesfaye S."/>
            <person name="Thomson T."/>
            <person name="Thoulutsang Y."/>
            <person name="Thoulutsang D."/>
            <person name="Topham K."/>
            <person name="Topping I."/>
            <person name="Tsamla T."/>
            <person name="Vassiliev H."/>
            <person name="Vo A."/>
            <person name="Wangchuk T."/>
            <person name="Wangdi T."/>
            <person name="Weiand M."/>
            <person name="Wilkinson J."/>
            <person name="Wilson A."/>
            <person name="Yadav S."/>
            <person name="Young G."/>
            <person name="Yu Q."/>
            <person name="Zembek L."/>
            <person name="Zhong D."/>
            <person name="Zimmer A."/>
            <person name="Zwirko Z."/>
            <person name="Jaffe D.B."/>
            <person name="Alvarez P."/>
            <person name="Brockman W."/>
            <person name="Butler J."/>
            <person name="Chin C."/>
            <person name="Gnerre S."/>
            <person name="Grabherr M."/>
            <person name="Kleber M."/>
            <person name="Mauceli E."/>
            <person name="MacCallum I."/>
        </authorList>
    </citation>
    <scope>NUCLEOTIDE SEQUENCE [LARGE SCALE GENOMIC DNA]</scope>
    <source>
        <strain evidence="2">Tucson 15081-1352.22</strain>
    </source>
</reference>